<name>A0A4Y1X286_9BACT</name>
<dbReference type="Gene3D" id="2.60.40.1120">
    <property type="entry name" value="Carboxypeptidase-like, regulatory domain"/>
    <property type="match status" value="1"/>
</dbReference>
<sequence length="1095" mass="121430">MKKLFLLMLSVFVTAAASAQVTTSGMNGTVTDEQELPLVGATVIAVHTPSGTQYGAVTNKDGRYNLQGLRAGGPYTVTFSYVGYQSVEFPGLDLPLGETVARNAYLKDSQTLEAVVVTADGRNSSMNINRAGAVTSVSSEQIELMPTVSRSMNDIMRLTPQASSTTSGLAIGGGNYRQSYVTVDGAAFNNAFGIGGNLPSGGSPISLDALEQISVSVTPYDVRQSGFTGGAINAVTKSGTNDFKVSAYNYYKSDALQGAKYDGGELKLQEEMSNTLGFSIGAPIVKDKLFIFTNFEYEWTETPGTSRLARESEDQEYGAGTQYNRPTVAQMEAIKSFLQQNFGYDPGRYQNYSVKIPNWKLMARVDWNINRNHALNVRFSTTRNKYSSSPSSSTNPFNSKLIYDRNDHGRTSYDALYFESSRYYQEQNFTSVAAELNSRFLDGSLTNTLRFTYSHQYEPRSYEGRLFPTVDILEKTPEGTDAVLTTFGLDPFTEGNLREVGTYVVTDEVGYSTGIHRLTGGLQFEHDNTKNGYMQGGAGYYIYDSWSDFTSNAAPGAFVITHANRTDLKQSYPSFNYMQYSIYAQDEITFSERFKATLGLRLEIPVYPTIAGNENKEFTSLFAGNGGYKTSDMPKARLNVAPRFGFNWDMTGERKYILRGGSGIFTGRLPFVWIVSAVGNSNCLQAQSILYKSNGDKMPGFHDNVGDILEDLYGGTFQQQALPAPTSATIMDKNLKMPSTWKTSLAFDLKLPRDFNLNIEGIYNKDIDAVAVSKLGQREVAGGIQLPGEPRPRKLWESQGIKNSDGKDVTPYLIHNTDIAGYYYSISAQLSKRWRFGLMASASYTYSESKSVIDGIGDQVTSAYNTNTFCTDGSNTPELGYSSFVSPHRILINIGYRKEYGKHFASSVGLYYEALRLGYVGSSYSYSRYSYTMTNVTNDGGAQNLLYVPTREQWETMPFADIVNKDTGKVTYSAEDQKNDFWEFINGDDYLSEHKGEYTRRGGAVMPWMHMLNFKFAQDFYVNIGGKRNTITVGIDINNVANLLNRNWGNARQISTSNLLTFKDGAYQFSKPKWTNVAGTASTWSALFSVRYTFN</sequence>
<accession>A0A4Y1X286</accession>
<dbReference type="InterPro" id="IPR037066">
    <property type="entry name" value="Plug_dom_sf"/>
</dbReference>
<dbReference type="Pfam" id="PF13620">
    <property type="entry name" value="CarboxypepD_reg"/>
    <property type="match status" value="1"/>
</dbReference>
<dbReference type="InterPro" id="IPR008969">
    <property type="entry name" value="CarboxyPept-like_regulatory"/>
</dbReference>
<evidence type="ECO:0000256" key="3">
    <source>
        <dbReference type="ARBA" id="ARBA00022452"/>
    </source>
</evidence>
<evidence type="ECO:0000313" key="9">
    <source>
        <dbReference type="EMBL" id="BBL07427.1"/>
    </source>
</evidence>
<dbReference type="GO" id="GO:0015344">
    <property type="term" value="F:siderophore uptake transmembrane transporter activity"/>
    <property type="evidence" value="ECO:0007669"/>
    <property type="project" value="TreeGrafter"/>
</dbReference>
<dbReference type="SUPFAM" id="SSF49464">
    <property type="entry name" value="Carboxypeptidase regulatory domain-like"/>
    <property type="match status" value="1"/>
</dbReference>
<comment type="subcellular location">
    <subcellularLocation>
        <location evidence="1">Cell outer membrane</location>
        <topology evidence="1">Multi-pass membrane protein</topology>
    </subcellularLocation>
</comment>
<keyword evidence="4" id="KW-0812">Transmembrane</keyword>
<dbReference type="RefSeq" id="WP_141429600.1">
    <property type="nucleotide sequence ID" value="NZ_AP019736.1"/>
</dbReference>
<dbReference type="Gene3D" id="2.170.130.10">
    <property type="entry name" value="TonB-dependent receptor, plug domain"/>
    <property type="match status" value="1"/>
</dbReference>
<dbReference type="GO" id="GO:0009279">
    <property type="term" value="C:cell outer membrane"/>
    <property type="evidence" value="ECO:0007669"/>
    <property type="project" value="UniProtKB-SubCell"/>
</dbReference>
<dbReference type="EMBL" id="AP019736">
    <property type="protein sequence ID" value="BBL07427.1"/>
    <property type="molecule type" value="Genomic_DNA"/>
</dbReference>
<evidence type="ECO:0000259" key="8">
    <source>
        <dbReference type="Pfam" id="PF25183"/>
    </source>
</evidence>
<keyword evidence="2" id="KW-0813">Transport</keyword>
<evidence type="ECO:0000256" key="5">
    <source>
        <dbReference type="ARBA" id="ARBA00023136"/>
    </source>
</evidence>
<feature type="signal peptide" evidence="7">
    <location>
        <begin position="1"/>
        <end position="19"/>
    </location>
</feature>
<dbReference type="InterPro" id="IPR039426">
    <property type="entry name" value="TonB-dep_rcpt-like"/>
</dbReference>
<keyword evidence="6" id="KW-0998">Cell outer membrane</keyword>
<dbReference type="PANTHER" id="PTHR30069:SF46">
    <property type="entry name" value="OAR PROTEIN"/>
    <property type="match status" value="1"/>
</dbReference>
<keyword evidence="3" id="KW-1134">Transmembrane beta strand</keyword>
<dbReference type="Pfam" id="PF25183">
    <property type="entry name" value="OMP_b-brl_4"/>
    <property type="match status" value="1"/>
</dbReference>
<proteinExistence type="predicted"/>
<evidence type="ECO:0000256" key="7">
    <source>
        <dbReference type="SAM" id="SignalP"/>
    </source>
</evidence>
<evidence type="ECO:0000313" key="10">
    <source>
        <dbReference type="Proteomes" id="UP000319374"/>
    </source>
</evidence>
<reference evidence="10" key="1">
    <citation type="submission" date="2019-06" db="EMBL/GenBank/DDBJ databases">
        <title>Alistipes onderdonkii subsp. vulgaris subsp. nov., Alistipes dispar sp. nov. and Alistipes communis sp. nov., isolated from human faeces, and creation of Alistipes onderdonkii subsp. onderdonkii subsp. nov.</title>
        <authorList>
            <person name="Sakamoto M."/>
            <person name="Ikeyama N."/>
            <person name="Ogata Y."/>
            <person name="Suda W."/>
            <person name="Iino T."/>
            <person name="Hattori M."/>
            <person name="Ohkuma M."/>
        </authorList>
    </citation>
    <scope>NUCLEOTIDE SEQUENCE [LARGE SCALE GENOMIC DNA]</scope>
    <source>
        <strain evidence="10">5CPEGH6</strain>
    </source>
</reference>
<dbReference type="InterPro" id="IPR057601">
    <property type="entry name" value="Oar-like_b-barrel"/>
</dbReference>
<dbReference type="KEGG" id="ada:A5CPEGH6_20650"/>
<evidence type="ECO:0000256" key="4">
    <source>
        <dbReference type="ARBA" id="ARBA00022692"/>
    </source>
</evidence>
<dbReference type="Proteomes" id="UP000319374">
    <property type="component" value="Chromosome"/>
</dbReference>
<evidence type="ECO:0000256" key="6">
    <source>
        <dbReference type="ARBA" id="ARBA00023237"/>
    </source>
</evidence>
<dbReference type="InterPro" id="IPR036942">
    <property type="entry name" value="Beta-barrel_TonB_sf"/>
</dbReference>
<feature type="domain" description="TonB-dependent transporter Oar-like beta-barrel" evidence="8">
    <location>
        <begin position="235"/>
        <end position="1043"/>
    </location>
</feature>
<dbReference type="AlphaFoldDB" id="A0A4Y1X286"/>
<protein>
    <submittedName>
        <fullName evidence="9">Cell envelope biogenesis protein OmpA</fullName>
    </submittedName>
</protein>
<dbReference type="SUPFAM" id="SSF56935">
    <property type="entry name" value="Porins"/>
    <property type="match status" value="1"/>
</dbReference>
<evidence type="ECO:0000256" key="2">
    <source>
        <dbReference type="ARBA" id="ARBA00022448"/>
    </source>
</evidence>
<feature type="chain" id="PRO_5021398939" evidence="7">
    <location>
        <begin position="20"/>
        <end position="1095"/>
    </location>
</feature>
<keyword evidence="5" id="KW-0472">Membrane</keyword>
<keyword evidence="10" id="KW-1185">Reference proteome</keyword>
<dbReference type="PANTHER" id="PTHR30069">
    <property type="entry name" value="TONB-DEPENDENT OUTER MEMBRANE RECEPTOR"/>
    <property type="match status" value="1"/>
</dbReference>
<dbReference type="OrthoDB" id="9768147at2"/>
<dbReference type="GO" id="GO:0044718">
    <property type="term" value="P:siderophore transmembrane transport"/>
    <property type="evidence" value="ECO:0007669"/>
    <property type="project" value="TreeGrafter"/>
</dbReference>
<gene>
    <name evidence="9" type="ORF">A5CPEGH6_20650</name>
</gene>
<organism evidence="9 10">
    <name type="scientific">Alistipes dispar</name>
    <dbReference type="NCBI Taxonomy" id="2585119"/>
    <lineage>
        <taxon>Bacteria</taxon>
        <taxon>Pseudomonadati</taxon>
        <taxon>Bacteroidota</taxon>
        <taxon>Bacteroidia</taxon>
        <taxon>Bacteroidales</taxon>
        <taxon>Rikenellaceae</taxon>
        <taxon>Alistipes</taxon>
    </lineage>
</organism>
<keyword evidence="7" id="KW-0732">Signal</keyword>
<evidence type="ECO:0000256" key="1">
    <source>
        <dbReference type="ARBA" id="ARBA00004571"/>
    </source>
</evidence>
<dbReference type="GeneID" id="98674051"/>
<dbReference type="Gene3D" id="2.40.170.20">
    <property type="entry name" value="TonB-dependent receptor, beta-barrel domain"/>
    <property type="match status" value="1"/>
</dbReference>